<proteinExistence type="predicted"/>
<evidence type="ECO:0000313" key="3">
    <source>
        <dbReference type="Proteomes" id="UP001160148"/>
    </source>
</evidence>
<gene>
    <name evidence="2" type="ORF">MEUPH1_LOCUS1180</name>
</gene>
<keyword evidence="3" id="KW-1185">Reference proteome</keyword>
<organism evidence="2 3">
    <name type="scientific">Macrosiphum euphorbiae</name>
    <name type="common">potato aphid</name>
    <dbReference type="NCBI Taxonomy" id="13131"/>
    <lineage>
        <taxon>Eukaryota</taxon>
        <taxon>Metazoa</taxon>
        <taxon>Ecdysozoa</taxon>
        <taxon>Arthropoda</taxon>
        <taxon>Hexapoda</taxon>
        <taxon>Insecta</taxon>
        <taxon>Pterygota</taxon>
        <taxon>Neoptera</taxon>
        <taxon>Paraneoptera</taxon>
        <taxon>Hemiptera</taxon>
        <taxon>Sternorrhyncha</taxon>
        <taxon>Aphidomorpha</taxon>
        <taxon>Aphidoidea</taxon>
        <taxon>Aphididae</taxon>
        <taxon>Macrosiphini</taxon>
        <taxon>Macrosiphum</taxon>
    </lineage>
</organism>
<name>A0AAV0VMF1_9HEMI</name>
<evidence type="ECO:0000313" key="2">
    <source>
        <dbReference type="EMBL" id="CAI6343991.1"/>
    </source>
</evidence>
<reference evidence="2 3" key="1">
    <citation type="submission" date="2023-01" db="EMBL/GenBank/DDBJ databases">
        <authorList>
            <person name="Whitehead M."/>
        </authorList>
    </citation>
    <scope>NUCLEOTIDE SEQUENCE [LARGE SCALE GENOMIC DNA]</scope>
</reference>
<dbReference type="Proteomes" id="UP001160148">
    <property type="component" value="Unassembled WGS sequence"/>
</dbReference>
<keyword evidence="1" id="KW-0732">Signal</keyword>
<dbReference type="AlphaFoldDB" id="A0AAV0VMF1"/>
<evidence type="ECO:0000256" key="1">
    <source>
        <dbReference type="SAM" id="SignalP"/>
    </source>
</evidence>
<feature type="signal peptide" evidence="1">
    <location>
        <begin position="1"/>
        <end position="22"/>
    </location>
</feature>
<sequence>MVFIINLSFVFILINVVLHVSSNDCNLFSNYIASKNLFIINTNESIEFIPSGLELKESEWEEIERNSTFTNKVDYNDDQFIDTLTETELNISDNELTDAIHKSLVESELSNDIISVFPNRFIVRTEETTKAIVYSIKYGATFNFKIKAKCKKYQMKYHYSSLNGLICKTHYALGRRFSFKSGNLKLFLWSIADNGKIDGEVKCDV</sequence>
<comment type="caution">
    <text evidence="2">The sequence shown here is derived from an EMBL/GenBank/DDBJ whole genome shotgun (WGS) entry which is preliminary data.</text>
</comment>
<protein>
    <submittedName>
        <fullName evidence="2">Uncharacterized protein</fullName>
    </submittedName>
</protein>
<dbReference type="EMBL" id="CARXXK010000001">
    <property type="protein sequence ID" value="CAI6343991.1"/>
    <property type="molecule type" value="Genomic_DNA"/>
</dbReference>
<accession>A0AAV0VMF1</accession>
<feature type="chain" id="PRO_5043762793" evidence="1">
    <location>
        <begin position="23"/>
        <end position="205"/>
    </location>
</feature>